<protein>
    <recommendedName>
        <fullName evidence="4">5'-nucleotidase</fullName>
    </recommendedName>
</protein>
<evidence type="ECO:0000313" key="2">
    <source>
        <dbReference type="EMBL" id="BBX82233.1"/>
    </source>
</evidence>
<sequence length="192" mass="21080">MTATRVGSLHVGLDIDGVLADYMSAIADVGRAHGHSMTGAGHGPTQYGLVEPGWFPDEKSAHAAMAELRNKLGKLDLLDHGAPEAVRRLRAAGHRVDIVTARHSRARRCTAQWLDRHGFEYEQLRFETAKHVVGCDIYIDDAAHNVMELREAGHVAVIYDAPYNRHVGGLRVTTMEEFVDLILHGQLSGRAS</sequence>
<gene>
    <name evidence="2" type="ORF">MAUB_01060</name>
</gene>
<dbReference type="Proteomes" id="UP000465609">
    <property type="component" value="Chromosome"/>
</dbReference>
<keyword evidence="3" id="KW-1185">Reference proteome</keyword>
<reference evidence="2 3" key="1">
    <citation type="journal article" date="2019" name="Emerg. Microbes Infect.">
        <title>Comprehensive subspecies identification of 175 nontuberculous mycobacteria species based on 7547 genomic profiles.</title>
        <authorList>
            <person name="Matsumoto Y."/>
            <person name="Kinjo T."/>
            <person name="Motooka D."/>
            <person name="Nabeya D."/>
            <person name="Jung N."/>
            <person name="Uechi K."/>
            <person name="Horii T."/>
            <person name="Iida T."/>
            <person name="Fujita J."/>
            <person name="Nakamura S."/>
        </authorList>
    </citation>
    <scope>NUCLEOTIDE SEQUENCE [LARGE SCALE GENOMIC DNA]</scope>
    <source>
        <strain evidence="2 3">JCM 15296</strain>
    </source>
</reference>
<proteinExistence type="inferred from homology"/>
<dbReference type="EMBL" id="AP022577">
    <property type="protein sequence ID" value="BBX82233.1"/>
    <property type="molecule type" value="Genomic_DNA"/>
</dbReference>
<dbReference type="SUPFAM" id="SSF56784">
    <property type="entry name" value="HAD-like"/>
    <property type="match status" value="1"/>
</dbReference>
<dbReference type="RefSeq" id="WP_138233433.1">
    <property type="nucleotide sequence ID" value="NZ_AP022577.1"/>
</dbReference>
<accession>A0ABM7I6N4</accession>
<dbReference type="Pfam" id="PF06941">
    <property type="entry name" value="NT5C"/>
    <property type="match status" value="1"/>
</dbReference>
<evidence type="ECO:0000313" key="3">
    <source>
        <dbReference type="Proteomes" id="UP000465609"/>
    </source>
</evidence>
<dbReference type="InterPro" id="IPR010708">
    <property type="entry name" value="5'(3')-deoxyribonucleotidase"/>
</dbReference>
<dbReference type="InterPro" id="IPR023214">
    <property type="entry name" value="HAD_sf"/>
</dbReference>
<organism evidence="2 3">
    <name type="scientific">Mycolicibacterium aubagnense</name>
    <dbReference type="NCBI Taxonomy" id="319707"/>
    <lineage>
        <taxon>Bacteria</taxon>
        <taxon>Bacillati</taxon>
        <taxon>Actinomycetota</taxon>
        <taxon>Actinomycetes</taxon>
        <taxon>Mycobacteriales</taxon>
        <taxon>Mycobacteriaceae</taxon>
        <taxon>Mycolicibacterium</taxon>
    </lineage>
</organism>
<comment type="similarity">
    <text evidence="1">Belongs to the 5'(3')-deoxyribonucleotidase family.</text>
</comment>
<evidence type="ECO:0000256" key="1">
    <source>
        <dbReference type="ARBA" id="ARBA00009589"/>
    </source>
</evidence>
<name>A0ABM7I6N4_9MYCO</name>
<dbReference type="InterPro" id="IPR036412">
    <property type="entry name" value="HAD-like_sf"/>
</dbReference>
<dbReference type="Gene3D" id="3.40.50.1000">
    <property type="entry name" value="HAD superfamily/HAD-like"/>
    <property type="match status" value="1"/>
</dbReference>
<evidence type="ECO:0008006" key="4">
    <source>
        <dbReference type="Google" id="ProtNLM"/>
    </source>
</evidence>